<accession>A0A3B0IVU1</accession>
<protein>
    <submittedName>
        <fullName evidence="1">Uncharacterized protein</fullName>
    </submittedName>
</protein>
<evidence type="ECO:0000313" key="1">
    <source>
        <dbReference type="EMBL" id="SPP33008.1"/>
    </source>
</evidence>
<organism evidence="1">
    <name type="scientific">Wolbachia endosymbiont of Aleurodicus dispersus</name>
    <dbReference type="NCBI Taxonomy" id="1288877"/>
    <lineage>
        <taxon>Bacteria</taxon>
        <taxon>Pseudomonadati</taxon>
        <taxon>Pseudomonadota</taxon>
        <taxon>Alphaproteobacteria</taxon>
        <taxon>Rickettsiales</taxon>
        <taxon>Anaplasmataceae</taxon>
        <taxon>Wolbachieae</taxon>
        <taxon>Wolbachia</taxon>
    </lineage>
</organism>
<reference evidence="1" key="1">
    <citation type="submission" date="2018-04" db="EMBL/GenBank/DDBJ databases">
        <authorList>
            <person name="Go L.Y."/>
            <person name="Mitchell J.A."/>
        </authorList>
    </citation>
    <scope>NUCLEOTIDE SEQUENCE</scope>
    <source>
        <strain evidence="1">WBAD</strain>
    </source>
</reference>
<name>A0A3B0IVU1_9RICK</name>
<gene>
    <name evidence="1" type="ORF">WBAD_0475</name>
</gene>
<sequence>MGYQGENLKNHIKEEYGMDIEIVKRPSCRF</sequence>
<dbReference type="AlphaFoldDB" id="A0A3B0IVU1"/>
<dbReference type="EMBL" id="OUNE01000083">
    <property type="protein sequence ID" value="SPP33008.1"/>
    <property type="molecule type" value="Genomic_DNA"/>
</dbReference>
<proteinExistence type="predicted"/>